<feature type="domain" description="Cell envelope-related transcriptional attenuator" evidence="7">
    <location>
        <begin position="83"/>
        <end position="242"/>
    </location>
</feature>
<name>A0A942T6Y8_9BACI</name>
<dbReference type="PANTHER" id="PTHR33392:SF6">
    <property type="entry name" value="POLYISOPRENYL-TEICHOIC ACID--PEPTIDOGLYCAN TEICHOIC ACID TRANSFERASE TAGU"/>
    <property type="match status" value="1"/>
</dbReference>
<feature type="compositionally biased region" description="Low complexity" evidence="5">
    <location>
        <begin position="397"/>
        <end position="420"/>
    </location>
</feature>
<feature type="signal peptide" evidence="6">
    <location>
        <begin position="1"/>
        <end position="27"/>
    </location>
</feature>
<dbReference type="Gene3D" id="3.40.630.190">
    <property type="entry name" value="LCP protein"/>
    <property type="match status" value="1"/>
</dbReference>
<dbReference type="NCBIfam" id="TIGR00350">
    <property type="entry name" value="lytR_cpsA_psr"/>
    <property type="match status" value="1"/>
</dbReference>
<evidence type="ECO:0000256" key="1">
    <source>
        <dbReference type="ARBA" id="ARBA00006068"/>
    </source>
</evidence>
<dbReference type="GO" id="GO:0071555">
    <property type="term" value="P:cell wall organization"/>
    <property type="evidence" value="ECO:0007669"/>
    <property type="project" value="UniProtKB-KW"/>
</dbReference>
<evidence type="ECO:0000256" key="3">
    <source>
        <dbReference type="ARBA" id="ARBA00022968"/>
    </source>
</evidence>
<keyword evidence="2" id="KW-0812">Transmembrane</keyword>
<gene>
    <name evidence="8" type="ORF">KHB02_39140</name>
</gene>
<dbReference type="InterPro" id="IPR050922">
    <property type="entry name" value="LytR/CpsA/Psr_CW_biosynth"/>
</dbReference>
<feature type="compositionally biased region" description="Low complexity" evidence="5">
    <location>
        <begin position="346"/>
        <end position="357"/>
    </location>
</feature>
<comment type="caution">
    <text evidence="8">The sequence shown here is derived from an EMBL/GenBank/DDBJ whole genome shotgun (WGS) entry which is preliminary data.</text>
</comment>
<dbReference type="AlphaFoldDB" id="A0A942T6Y8"/>
<keyword evidence="3" id="KW-0735">Signal-anchor</keyword>
<comment type="similarity">
    <text evidence="1">Belongs to the LytR/CpsA/Psr (LCP) family.</text>
</comment>
<evidence type="ECO:0000256" key="2">
    <source>
        <dbReference type="ARBA" id="ARBA00022692"/>
    </source>
</evidence>
<dbReference type="InterPro" id="IPR004474">
    <property type="entry name" value="LytR_CpsA_psr"/>
</dbReference>
<feature type="chain" id="PRO_5037557930" evidence="6">
    <location>
        <begin position="28"/>
        <end position="440"/>
    </location>
</feature>
<feature type="compositionally biased region" description="Polar residues" evidence="5">
    <location>
        <begin position="421"/>
        <end position="440"/>
    </location>
</feature>
<evidence type="ECO:0000259" key="7">
    <source>
        <dbReference type="Pfam" id="PF03816"/>
    </source>
</evidence>
<evidence type="ECO:0000313" key="8">
    <source>
        <dbReference type="EMBL" id="MBS4187392.1"/>
    </source>
</evidence>
<dbReference type="PANTHER" id="PTHR33392">
    <property type="entry name" value="POLYISOPRENYL-TEICHOIC ACID--PEPTIDOGLYCAN TEICHOIC ACID TRANSFERASE TAGU"/>
    <property type="match status" value="1"/>
</dbReference>
<sequence>MLARVLSAVGIGTAVALVSATSVAAIAAGTLSSAVETVHIGPTGKPAVTGAEALQGAVDFVVVGSDTRQDQAEAIEGDPGTLNNDVTMLVHISADHQQMTAISIPRDTVVPLPACTNSDTGERLPPTRGMFNTALQRGGTEGGLNCVVAAVANLTGVEARFAGIFKFDGVAAMSTAVGGVEVCIAEPIRDRYVGLHLEPGMRTLEGRTASAFLRSRHGVADGSDLGRISNQQVFLSALARKVLAPGGTLSHPVQLYQLAHAALSNMIVSENLKSADTMVSLALTMRDMDLSNILFVQYPTVEDPEDVNRLVPDEAAAHALNVAVQTDAKTNLSASALGRGALVDESAPTSSPSATGSGTAGTGTGTPSTPADAADGAGTSADAGAPSTGTDAGGADTGSQAGGAASAPAATGGPTAESTALPSSITGQTASEQTCSKGSG</sequence>
<reference evidence="8" key="1">
    <citation type="submission" date="2021-05" db="EMBL/GenBank/DDBJ databases">
        <title>Novel Bacillus species.</title>
        <authorList>
            <person name="Liu G."/>
        </authorList>
    </citation>
    <scope>NUCLEOTIDE SEQUENCE</scope>
    <source>
        <strain evidence="8">FJAT-50051</strain>
    </source>
</reference>
<keyword evidence="4" id="KW-1133">Transmembrane helix</keyword>
<dbReference type="EMBL" id="JAGYPE010000008">
    <property type="protein sequence ID" value="MBS4187392.1"/>
    <property type="molecule type" value="Genomic_DNA"/>
</dbReference>
<evidence type="ECO:0000256" key="5">
    <source>
        <dbReference type="SAM" id="MobiDB-lite"/>
    </source>
</evidence>
<keyword evidence="6" id="KW-0732">Signal</keyword>
<dbReference type="Pfam" id="PF03816">
    <property type="entry name" value="LytR_cpsA_psr"/>
    <property type="match status" value="1"/>
</dbReference>
<accession>A0A942T6Y8</accession>
<protein>
    <submittedName>
        <fullName evidence="8">LCP family protein</fullName>
    </submittedName>
</protein>
<feature type="compositionally biased region" description="Low complexity" evidence="5">
    <location>
        <begin position="365"/>
        <end position="390"/>
    </location>
</feature>
<proteinExistence type="inferred from homology"/>
<organism evidence="8">
    <name type="scientific">Neobacillus citreus</name>
    <dbReference type="NCBI Taxonomy" id="2833578"/>
    <lineage>
        <taxon>Bacteria</taxon>
        <taxon>Bacillati</taxon>
        <taxon>Bacillota</taxon>
        <taxon>Bacilli</taxon>
        <taxon>Bacillales</taxon>
        <taxon>Bacillaceae</taxon>
        <taxon>Neobacillus</taxon>
    </lineage>
</organism>
<feature type="region of interest" description="Disordered" evidence="5">
    <location>
        <begin position="343"/>
        <end position="440"/>
    </location>
</feature>
<evidence type="ECO:0000256" key="6">
    <source>
        <dbReference type="SAM" id="SignalP"/>
    </source>
</evidence>
<keyword evidence="4" id="KW-0472">Membrane</keyword>
<evidence type="ECO:0000256" key="4">
    <source>
        <dbReference type="ARBA" id="ARBA00022989"/>
    </source>
</evidence>